<evidence type="ECO:0000313" key="4">
    <source>
        <dbReference type="EMBL" id="MBA1156940.1"/>
    </source>
</evidence>
<feature type="compositionally biased region" description="Pro residues" evidence="1">
    <location>
        <begin position="175"/>
        <end position="203"/>
    </location>
</feature>
<dbReference type="InterPro" id="IPR008565">
    <property type="entry name" value="TtsA-like_GH18_dom"/>
</dbReference>
<feature type="region of interest" description="Disordered" evidence="1">
    <location>
        <begin position="174"/>
        <end position="207"/>
    </location>
</feature>
<gene>
    <name evidence="4" type="ORF">H0S73_12460</name>
</gene>
<dbReference type="AlphaFoldDB" id="A0A838BNG0"/>
<organism evidence="4 5">
    <name type="scientific">Microvirga mediterraneensis</name>
    <dbReference type="NCBI Taxonomy" id="2754695"/>
    <lineage>
        <taxon>Bacteria</taxon>
        <taxon>Pseudomonadati</taxon>
        <taxon>Pseudomonadota</taxon>
        <taxon>Alphaproteobacteria</taxon>
        <taxon>Hyphomicrobiales</taxon>
        <taxon>Methylobacteriaceae</taxon>
        <taxon>Microvirga</taxon>
    </lineage>
</organism>
<reference evidence="4 5" key="1">
    <citation type="submission" date="2020-07" db="EMBL/GenBank/DDBJ databases">
        <title>Draft genome and description of Microvirga mediterraneensis Marseille-Q2068 sp. nov.</title>
        <authorList>
            <person name="Boxberger M."/>
        </authorList>
    </citation>
    <scope>NUCLEOTIDE SEQUENCE [LARGE SCALE GENOMIC DNA]</scope>
    <source>
        <strain evidence="4 5">Marseille-Q2068</strain>
    </source>
</reference>
<evidence type="ECO:0000259" key="3">
    <source>
        <dbReference type="Pfam" id="PF09374"/>
    </source>
</evidence>
<dbReference type="SUPFAM" id="SSF53955">
    <property type="entry name" value="Lysozyme-like"/>
    <property type="match status" value="1"/>
</dbReference>
<dbReference type="GO" id="GO:0016787">
    <property type="term" value="F:hydrolase activity"/>
    <property type="evidence" value="ECO:0007669"/>
    <property type="project" value="UniProtKB-KW"/>
</dbReference>
<dbReference type="EMBL" id="JACDXJ010000001">
    <property type="protein sequence ID" value="MBA1156940.1"/>
    <property type="molecule type" value="Genomic_DNA"/>
</dbReference>
<dbReference type="Pfam" id="PF09374">
    <property type="entry name" value="PG_binding_3"/>
    <property type="match status" value="1"/>
</dbReference>
<accession>A0A838BNG0</accession>
<dbReference type="Gene3D" id="1.20.141.10">
    <property type="entry name" value="Chitosanase, subunit A, domain 1"/>
    <property type="match status" value="1"/>
</dbReference>
<protein>
    <submittedName>
        <fullName evidence="4">Glycoside hydrolase family 108 protein</fullName>
    </submittedName>
</protein>
<dbReference type="CDD" id="cd13926">
    <property type="entry name" value="N-acetylmuramidase_GH108"/>
    <property type="match status" value="1"/>
</dbReference>
<sequence length="228" mass="23857">MTTETFGRALSLVLKHEGGYVDHPKDPGGATNRGITLTTLSAWRGRRVSKAEVKALTVEEAGAIYRANYWNVVKGDDLPAGLDYAVFDFAVLSGPARAAKHLQALVGTKADGVIGPQTLAAVRAGQPADLVRKLTKSRFEFLSSLPTWPVFGKGWRSRIVGVEQQALAMITAPAAPAPVPPPPGSERAPAPPPPGIDPAPVPVSQPATSGGLFAALKGLLEARFGKKA</sequence>
<proteinExistence type="predicted"/>
<dbReference type="Pfam" id="PF05838">
    <property type="entry name" value="Glyco_hydro_108"/>
    <property type="match status" value="1"/>
</dbReference>
<feature type="domain" description="TtsA-like Glycoside hydrolase family 108" evidence="2">
    <location>
        <begin position="12"/>
        <end position="94"/>
    </location>
</feature>
<dbReference type="RefSeq" id="WP_181052461.1">
    <property type="nucleotide sequence ID" value="NZ_JACDXJ010000001.1"/>
</dbReference>
<feature type="domain" description="Peptidoglycan binding" evidence="3">
    <location>
        <begin position="98"/>
        <end position="158"/>
    </location>
</feature>
<keyword evidence="4" id="KW-0378">Hydrolase</keyword>
<keyword evidence="5" id="KW-1185">Reference proteome</keyword>
<dbReference type="InterPro" id="IPR023346">
    <property type="entry name" value="Lysozyme-like_dom_sf"/>
</dbReference>
<evidence type="ECO:0000313" key="5">
    <source>
        <dbReference type="Proteomes" id="UP000572984"/>
    </source>
</evidence>
<comment type="caution">
    <text evidence="4">The sequence shown here is derived from an EMBL/GenBank/DDBJ whole genome shotgun (WGS) entry which is preliminary data.</text>
</comment>
<dbReference type="Proteomes" id="UP000572984">
    <property type="component" value="Unassembled WGS sequence"/>
</dbReference>
<dbReference type="InterPro" id="IPR018537">
    <property type="entry name" value="Peptidoglycan-bd_3"/>
</dbReference>
<evidence type="ECO:0000256" key="1">
    <source>
        <dbReference type="SAM" id="MobiDB-lite"/>
    </source>
</evidence>
<evidence type="ECO:0000259" key="2">
    <source>
        <dbReference type="Pfam" id="PF05838"/>
    </source>
</evidence>
<name>A0A838BNG0_9HYPH</name>